<feature type="transmembrane region" description="Helical" evidence="7">
    <location>
        <begin position="120"/>
        <end position="141"/>
    </location>
</feature>
<dbReference type="InterPro" id="IPR003445">
    <property type="entry name" value="Cat_transpt"/>
</dbReference>
<dbReference type="EMBL" id="CAJNOE010000059">
    <property type="protein sequence ID" value="CAF0833386.1"/>
    <property type="molecule type" value="Genomic_DNA"/>
</dbReference>
<dbReference type="InterPro" id="IPR051143">
    <property type="entry name" value="TrkH_K-transport"/>
</dbReference>
<evidence type="ECO:0000256" key="5">
    <source>
        <dbReference type="ARBA" id="ARBA00023065"/>
    </source>
</evidence>
<dbReference type="PANTHER" id="PTHR31064:SF30">
    <property type="entry name" value="HIGH-AFFINITY POTASSIUM TRANSPORT PROTEIN-RELATED"/>
    <property type="match status" value="1"/>
</dbReference>
<dbReference type="AlphaFoldDB" id="A0A813USU6"/>
<evidence type="ECO:0000256" key="7">
    <source>
        <dbReference type="SAM" id="Phobius"/>
    </source>
</evidence>
<accession>A0A813USU6</accession>
<name>A0A813USU6_9BILA</name>
<comment type="caution">
    <text evidence="8">The sequence shown here is derived from an EMBL/GenBank/DDBJ whole genome shotgun (WGS) entry which is preliminary data.</text>
</comment>
<evidence type="ECO:0000313" key="9">
    <source>
        <dbReference type="Proteomes" id="UP000663860"/>
    </source>
</evidence>
<keyword evidence="6 7" id="KW-0472">Membrane</keyword>
<keyword evidence="3 7" id="KW-0812">Transmembrane</keyword>
<dbReference type="GO" id="GO:0030001">
    <property type="term" value="P:metal ion transport"/>
    <property type="evidence" value="ECO:0007669"/>
    <property type="project" value="UniProtKB-ARBA"/>
</dbReference>
<feature type="transmembrane region" description="Helical" evidence="7">
    <location>
        <begin position="257"/>
        <end position="286"/>
    </location>
</feature>
<proteinExistence type="predicted"/>
<feature type="transmembrane region" description="Helical" evidence="7">
    <location>
        <begin position="335"/>
        <end position="363"/>
    </location>
</feature>
<protein>
    <submittedName>
        <fullName evidence="8">Uncharacterized protein</fullName>
    </submittedName>
</protein>
<keyword evidence="4 7" id="KW-1133">Transmembrane helix</keyword>
<evidence type="ECO:0000256" key="1">
    <source>
        <dbReference type="ARBA" id="ARBA00004141"/>
    </source>
</evidence>
<dbReference type="GO" id="GO:0008324">
    <property type="term" value="F:monoatomic cation transmembrane transporter activity"/>
    <property type="evidence" value="ECO:0007669"/>
    <property type="project" value="InterPro"/>
</dbReference>
<evidence type="ECO:0000256" key="4">
    <source>
        <dbReference type="ARBA" id="ARBA00022989"/>
    </source>
</evidence>
<comment type="subcellular location">
    <subcellularLocation>
        <location evidence="1">Membrane</location>
        <topology evidence="1">Multi-pass membrane protein</topology>
    </subcellularLocation>
</comment>
<evidence type="ECO:0000313" key="8">
    <source>
        <dbReference type="EMBL" id="CAF0833386.1"/>
    </source>
</evidence>
<sequence>MNNTGFVREDDFVSPIDNSSDIIQAQIDVINTTADVFIPVSDWRSKLRKLWNDYHWQMRHYFYIHLSVFFCNTLICGAIVWKIEEYQIPYVDCWFISATCVFTCGLQTVAYADFSQPSQILLLIFTMISGITVSTIPAVLIKIYRAKRDKNNNDEISSLSPTNDNNALPIRQFLRRETLDPTLDEQLRSLPNSQHLPVLIKIYRAKRDKNNNDEISSLSPTNDNNALPIRQFLRRETLDPILDEQLRSLPNSQHLRVTAYIMLIVIILSTCFIIYLISFLAMGFWLKYQYDPIDLLQANQTMNPFYASLILTITSFNQNGLSPWDNGMTLFVTDIFMNIFIMLAVISGTSLFPAILRGVIVLLKHFSPWKYKIFFDYILLNNHRLSAVIFPSVQTRLYVSVTILMQILGVTVALILDFHNEKLAMYDGGEKFMIFMFQVVNTRFGGYATITITELSAATLLIFVLLMGIKPQMLCTINETPFEMEWVLLQTQQQIENKVSHSDGQPSVDIFLPVNRMKHYLLRQGSLTKAEAKNYFVRTHRAETSINELIERRVQRRMSAMSAERNILIEGFDDKLTNNIHISLLRMKLLLIIFCRHVVLSLFSLLTSTRTWLFIVVFLICCFEAPRVIPSNPQITVFRIIFEVISAFGGCGLSLGFSNITSSLATVLSTPSKISLILVMCMGRHRGLLDSMKDQECIEYSAQTLIDSWKQVAIFEYNQKKLMKIRKQIPPMSATVIKRTPPVTTRF</sequence>
<feature type="transmembrane region" description="Helical" evidence="7">
    <location>
        <begin position="397"/>
        <end position="416"/>
    </location>
</feature>
<dbReference type="Proteomes" id="UP000663860">
    <property type="component" value="Unassembled WGS sequence"/>
</dbReference>
<keyword evidence="2" id="KW-0813">Transport</keyword>
<reference evidence="8" key="1">
    <citation type="submission" date="2021-02" db="EMBL/GenBank/DDBJ databases">
        <authorList>
            <person name="Nowell W R."/>
        </authorList>
    </citation>
    <scope>NUCLEOTIDE SEQUENCE</scope>
</reference>
<evidence type="ECO:0000256" key="6">
    <source>
        <dbReference type="ARBA" id="ARBA00023136"/>
    </source>
</evidence>
<feature type="transmembrane region" description="Helical" evidence="7">
    <location>
        <begin position="636"/>
        <end position="657"/>
    </location>
</feature>
<feature type="transmembrane region" description="Helical" evidence="7">
    <location>
        <begin position="93"/>
        <end position="114"/>
    </location>
</feature>
<dbReference type="PANTHER" id="PTHR31064">
    <property type="entry name" value="POTASSIUM TRANSPORT PROTEIN DDB_G0292412-RELATED"/>
    <property type="match status" value="1"/>
</dbReference>
<feature type="transmembrane region" description="Helical" evidence="7">
    <location>
        <begin position="61"/>
        <end position="81"/>
    </location>
</feature>
<feature type="transmembrane region" description="Helical" evidence="7">
    <location>
        <begin position="444"/>
        <end position="466"/>
    </location>
</feature>
<gene>
    <name evidence="8" type="ORF">IZO911_LOCUS8657</name>
</gene>
<keyword evidence="5" id="KW-0406">Ion transport</keyword>
<evidence type="ECO:0000256" key="3">
    <source>
        <dbReference type="ARBA" id="ARBA00022692"/>
    </source>
</evidence>
<evidence type="ECO:0000256" key="2">
    <source>
        <dbReference type="ARBA" id="ARBA00022448"/>
    </source>
</evidence>
<organism evidence="8 9">
    <name type="scientific">Adineta steineri</name>
    <dbReference type="NCBI Taxonomy" id="433720"/>
    <lineage>
        <taxon>Eukaryota</taxon>
        <taxon>Metazoa</taxon>
        <taxon>Spiralia</taxon>
        <taxon>Gnathifera</taxon>
        <taxon>Rotifera</taxon>
        <taxon>Eurotatoria</taxon>
        <taxon>Bdelloidea</taxon>
        <taxon>Adinetida</taxon>
        <taxon>Adinetidae</taxon>
        <taxon>Adineta</taxon>
    </lineage>
</organism>
<dbReference type="Pfam" id="PF02386">
    <property type="entry name" value="TrkH"/>
    <property type="match status" value="1"/>
</dbReference>
<dbReference type="GO" id="GO:0005886">
    <property type="term" value="C:plasma membrane"/>
    <property type="evidence" value="ECO:0007669"/>
    <property type="project" value="TreeGrafter"/>
</dbReference>